<proteinExistence type="predicted"/>
<dbReference type="Proteomes" id="UP000828941">
    <property type="component" value="Chromosome 3"/>
</dbReference>
<protein>
    <submittedName>
        <fullName evidence="1">Uncharacterized protein</fullName>
    </submittedName>
</protein>
<sequence>MAHCIDVESSKPQFLGPNKLVSISVDLYNAIREGDKEHFDSKFKELNEQKELGLSEVIDHVRCAGDTLLHMAAKYGKQDIVQLIAKEFPQLITRANCKGDTPLHVAARSAEKSGLVKVILEAYIKHSPKKELCRTANDFGNTPLHEAVIWNNFEGAEVLYQENELVAHNYLNKGDKSPILYVAVESGNVELVYLLLHAPMENHDKIQKGKSPLLAAIL</sequence>
<keyword evidence="2" id="KW-1185">Reference proteome</keyword>
<evidence type="ECO:0000313" key="1">
    <source>
        <dbReference type="EMBL" id="KAI4352837.1"/>
    </source>
</evidence>
<dbReference type="EMBL" id="CM039428">
    <property type="protein sequence ID" value="KAI4352837.1"/>
    <property type="molecule type" value="Genomic_DNA"/>
</dbReference>
<organism evidence="1 2">
    <name type="scientific">Bauhinia variegata</name>
    <name type="common">Purple orchid tree</name>
    <name type="synonym">Phanera variegata</name>
    <dbReference type="NCBI Taxonomy" id="167791"/>
    <lineage>
        <taxon>Eukaryota</taxon>
        <taxon>Viridiplantae</taxon>
        <taxon>Streptophyta</taxon>
        <taxon>Embryophyta</taxon>
        <taxon>Tracheophyta</taxon>
        <taxon>Spermatophyta</taxon>
        <taxon>Magnoliopsida</taxon>
        <taxon>eudicotyledons</taxon>
        <taxon>Gunneridae</taxon>
        <taxon>Pentapetalae</taxon>
        <taxon>rosids</taxon>
        <taxon>fabids</taxon>
        <taxon>Fabales</taxon>
        <taxon>Fabaceae</taxon>
        <taxon>Cercidoideae</taxon>
        <taxon>Cercideae</taxon>
        <taxon>Bauhiniinae</taxon>
        <taxon>Bauhinia</taxon>
    </lineage>
</organism>
<comment type="caution">
    <text evidence="1">The sequence shown here is derived from an EMBL/GenBank/DDBJ whole genome shotgun (WGS) entry which is preliminary data.</text>
</comment>
<gene>
    <name evidence="1" type="ORF">L6164_007051</name>
</gene>
<evidence type="ECO:0000313" key="2">
    <source>
        <dbReference type="Proteomes" id="UP000828941"/>
    </source>
</evidence>
<reference evidence="1 2" key="1">
    <citation type="journal article" date="2022" name="DNA Res.">
        <title>Chromosomal-level genome assembly of the orchid tree Bauhinia variegata (Leguminosae; Cercidoideae) supports the allotetraploid origin hypothesis of Bauhinia.</title>
        <authorList>
            <person name="Zhong Y."/>
            <person name="Chen Y."/>
            <person name="Zheng D."/>
            <person name="Pang J."/>
            <person name="Liu Y."/>
            <person name="Luo S."/>
            <person name="Meng S."/>
            <person name="Qian L."/>
            <person name="Wei D."/>
            <person name="Dai S."/>
            <person name="Zhou R."/>
        </authorList>
    </citation>
    <scope>NUCLEOTIDE SEQUENCE [LARGE SCALE GENOMIC DNA]</scope>
    <source>
        <strain evidence="1">BV-YZ2020</strain>
    </source>
</reference>
<accession>A0ACB9PW64</accession>
<name>A0ACB9PW64_BAUVA</name>